<proteinExistence type="inferred from homology"/>
<dbReference type="Gramene" id="Pp3c12_23790V3.2">
    <property type="protein sequence ID" value="Pp3c12_23790V3.2"/>
    <property type="gene ID" value="Pp3c12_23790"/>
</dbReference>
<keyword evidence="10" id="KW-1185">Reference proteome</keyword>
<dbReference type="OrthoDB" id="2019149at2759"/>
<dbReference type="InterPro" id="IPR012334">
    <property type="entry name" value="Pectin_lyas_fold"/>
</dbReference>
<keyword evidence="4" id="KW-0378">Hydrolase</keyword>
<evidence type="ECO:0000256" key="4">
    <source>
        <dbReference type="ARBA" id="ARBA00022801"/>
    </source>
</evidence>
<evidence type="ECO:0000256" key="1">
    <source>
        <dbReference type="ARBA" id="ARBA00005184"/>
    </source>
</evidence>
<feature type="domain" description="Pectinesterase catalytic" evidence="7">
    <location>
        <begin position="132"/>
        <end position="422"/>
    </location>
</feature>
<dbReference type="FunFam" id="2.160.20.10:FF:000052">
    <property type="entry name" value="Pectinesterase"/>
    <property type="match status" value="1"/>
</dbReference>
<dbReference type="PANTHER" id="PTHR31321:SF139">
    <property type="entry name" value="PECTINESTERASE CATALYTIC DOMAIN-CONTAINING PROTEIN"/>
    <property type="match status" value="1"/>
</dbReference>
<evidence type="ECO:0000313" key="9">
    <source>
        <dbReference type="EnsemblPlants" id="Pp3c12_23790V3.1"/>
    </source>
</evidence>
<dbReference type="KEGG" id="ppp:112289407"/>
<dbReference type="GeneID" id="112289407"/>
<reference evidence="8 10" key="2">
    <citation type="journal article" date="2018" name="Plant J.">
        <title>The Physcomitrella patens chromosome-scale assembly reveals moss genome structure and evolution.</title>
        <authorList>
            <person name="Lang D."/>
            <person name="Ullrich K.K."/>
            <person name="Murat F."/>
            <person name="Fuchs J."/>
            <person name="Jenkins J."/>
            <person name="Haas F.B."/>
            <person name="Piednoel M."/>
            <person name="Gundlach H."/>
            <person name="Van Bel M."/>
            <person name="Meyberg R."/>
            <person name="Vives C."/>
            <person name="Morata J."/>
            <person name="Symeonidi A."/>
            <person name="Hiss M."/>
            <person name="Muchero W."/>
            <person name="Kamisugi Y."/>
            <person name="Saleh O."/>
            <person name="Blanc G."/>
            <person name="Decker E.L."/>
            <person name="van Gessel N."/>
            <person name="Grimwood J."/>
            <person name="Hayes R.D."/>
            <person name="Graham S.W."/>
            <person name="Gunter L.E."/>
            <person name="McDaniel S.F."/>
            <person name="Hoernstein S.N.W."/>
            <person name="Larsson A."/>
            <person name="Li F.W."/>
            <person name="Perroud P.F."/>
            <person name="Phillips J."/>
            <person name="Ranjan P."/>
            <person name="Rokshar D.S."/>
            <person name="Rothfels C.J."/>
            <person name="Schneider L."/>
            <person name="Shu S."/>
            <person name="Stevenson D.W."/>
            <person name="Thummler F."/>
            <person name="Tillich M."/>
            <person name="Villarreal Aguilar J.C."/>
            <person name="Widiez T."/>
            <person name="Wong G.K."/>
            <person name="Wymore A."/>
            <person name="Zhang Y."/>
            <person name="Zimmer A.D."/>
            <person name="Quatrano R.S."/>
            <person name="Mayer K.F.X."/>
            <person name="Goodstein D."/>
            <person name="Casacuberta J.M."/>
            <person name="Vandepoele K."/>
            <person name="Reski R."/>
            <person name="Cuming A.C."/>
            <person name="Tuskan G.A."/>
            <person name="Maumus F."/>
            <person name="Salse J."/>
            <person name="Schmutz J."/>
            <person name="Rensing S.A."/>
        </authorList>
    </citation>
    <scope>NUCLEOTIDE SEQUENCE [LARGE SCALE GENOMIC DNA]</scope>
    <source>
        <strain evidence="9 10">cv. Gransden 2004</strain>
    </source>
</reference>
<dbReference type="Pfam" id="PF01095">
    <property type="entry name" value="Pectinesterase"/>
    <property type="match status" value="1"/>
</dbReference>
<dbReference type="EMBL" id="ABEU02000012">
    <property type="protein sequence ID" value="PNR44295.1"/>
    <property type="molecule type" value="Genomic_DNA"/>
</dbReference>
<dbReference type="EnsemblPlants" id="Pp3c12_23790V3.2">
    <property type="protein sequence ID" value="Pp3c12_23790V3.2"/>
    <property type="gene ID" value="Pp3c12_23790"/>
</dbReference>
<feature type="region of interest" description="Disordered" evidence="6">
    <location>
        <begin position="37"/>
        <end position="112"/>
    </location>
</feature>
<dbReference type="GO" id="GO:0042545">
    <property type="term" value="P:cell wall modification"/>
    <property type="evidence" value="ECO:0007669"/>
    <property type="project" value="InterPro"/>
</dbReference>
<comment type="similarity">
    <text evidence="2">Belongs to the pectinesterase family.</text>
</comment>
<dbReference type="Gramene" id="Pp3c12_23790V3.1">
    <property type="protein sequence ID" value="Pp3c12_23790V3.1"/>
    <property type="gene ID" value="Pp3c12_23790"/>
</dbReference>
<sequence length="430" mass="46016">MAENLVISVSRSIVTLSALVIFGNLLEQSHGQWWFPTAPTTTSPSSNSTNPTNSSTNIPPSASFTTPPVMSPSFSFPINPAGSNTSSTATPSTSIGFPTSPYASSSPPTTPTTSTTLIVMSNSFGFGPLTIYTSVQAAIDAVPENNTGLVTIEILSGTYTEKVSIPSNKPYITLQGTGRTTTIITYNDTANSTNSTFRSATFSVWANNFTARNLTFQNSAPHAVAGETGAQAVALLIGGDMAAFYGCGFLSSQDTICDDAGRHYFRDCYVEGNIDIIWGNGQSLYEYCEVKSTADNSSGCITAQGRASDDETTGFIFVGGSITGTGYNLLGRAYGLYSRVLFIDTYMDNIINPQGWSDWPTTVTMYNSSSRRLLDNSTIRHEYYGEYGNTGPGASLTYRVNWMHNLTEAEAANFSSLTFIDGLSWLASET</sequence>
<feature type="compositionally biased region" description="Low complexity" evidence="6">
    <location>
        <begin position="37"/>
        <end position="63"/>
    </location>
</feature>
<gene>
    <name evidence="9" type="primary">LOC112289407</name>
    <name evidence="8" type="ORF">PHYPA_016679</name>
</gene>
<reference evidence="8 10" key="1">
    <citation type="journal article" date="2008" name="Science">
        <title>The Physcomitrella genome reveals evolutionary insights into the conquest of land by plants.</title>
        <authorList>
            <person name="Rensing S."/>
            <person name="Lang D."/>
            <person name="Zimmer A."/>
            <person name="Terry A."/>
            <person name="Salamov A."/>
            <person name="Shapiro H."/>
            <person name="Nishiyama T."/>
            <person name="Perroud P.-F."/>
            <person name="Lindquist E."/>
            <person name="Kamisugi Y."/>
            <person name="Tanahashi T."/>
            <person name="Sakakibara K."/>
            <person name="Fujita T."/>
            <person name="Oishi K."/>
            <person name="Shin-I T."/>
            <person name="Kuroki Y."/>
            <person name="Toyoda A."/>
            <person name="Suzuki Y."/>
            <person name="Hashimoto A."/>
            <person name="Yamaguchi K."/>
            <person name="Sugano A."/>
            <person name="Kohara Y."/>
            <person name="Fujiyama A."/>
            <person name="Anterola A."/>
            <person name="Aoki S."/>
            <person name="Ashton N."/>
            <person name="Barbazuk W.B."/>
            <person name="Barker E."/>
            <person name="Bennetzen J."/>
            <person name="Bezanilla M."/>
            <person name="Blankenship R."/>
            <person name="Cho S.H."/>
            <person name="Dutcher S."/>
            <person name="Estelle M."/>
            <person name="Fawcett J.A."/>
            <person name="Gundlach H."/>
            <person name="Hanada K."/>
            <person name="Heyl A."/>
            <person name="Hicks K.A."/>
            <person name="Hugh J."/>
            <person name="Lohr M."/>
            <person name="Mayer K."/>
            <person name="Melkozernov A."/>
            <person name="Murata T."/>
            <person name="Nelson D."/>
            <person name="Pils B."/>
            <person name="Prigge M."/>
            <person name="Reiss B."/>
            <person name="Renner T."/>
            <person name="Rombauts S."/>
            <person name="Rushton P."/>
            <person name="Sanderfoot A."/>
            <person name="Schween G."/>
            <person name="Shiu S.-H."/>
            <person name="Stueber K."/>
            <person name="Theodoulou F.L."/>
            <person name="Tu H."/>
            <person name="Van de Peer Y."/>
            <person name="Verrier P.J."/>
            <person name="Waters E."/>
            <person name="Wood A."/>
            <person name="Yang L."/>
            <person name="Cove D."/>
            <person name="Cuming A."/>
            <person name="Hasebe M."/>
            <person name="Lucas S."/>
            <person name="Mishler D.B."/>
            <person name="Reski R."/>
            <person name="Grigoriev I."/>
            <person name="Quatrano R.S."/>
            <person name="Boore J.L."/>
        </authorList>
    </citation>
    <scope>NUCLEOTIDE SEQUENCE [LARGE SCALE GENOMIC DNA]</scope>
    <source>
        <strain evidence="9 10">cv. Gransden 2004</strain>
    </source>
</reference>
<evidence type="ECO:0000256" key="3">
    <source>
        <dbReference type="ARBA" id="ARBA00013229"/>
    </source>
</evidence>
<dbReference type="InterPro" id="IPR000070">
    <property type="entry name" value="Pectinesterase_cat"/>
</dbReference>
<dbReference type="EC" id="3.1.1.11" evidence="3"/>
<dbReference type="SUPFAM" id="SSF51126">
    <property type="entry name" value="Pectin lyase-like"/>
    <property type="match status" value="1"/>
</dbReference>
<evidence type="ECO:0000313" key="8">
    <source>
        <dbReference type="EMBL" id="PNR44295.1"/>
    </source>
</evidence>
<dbReference type="Proteomes" id="UP000006727">
    <property type="component" value="Chromosome 12"/>
</dbReference>
<reference evidence="9" key="3">
    <citation type="submission" date="2020-12" db="UniProtKB">
        <authorList>
            <consortium name="EnsemblPlants"/>
        </authorList>
    </citation>
    <scope>IDENTIFICATION</scope>
</reference>
<dbReference type="GO" id="GO:0030599">
    <property type="term" value="F:pectinesterase activity"/>
    <property type="evidence" value="ECO:0000318"/>
    <property type="project" value="GO_Central"/>
</dbReference>
<dbReference type="AlphaFoldDB" id="A0A2K1JRY4"/>
<accession>A0A2K1JRY4</accession>
<comment type="pathway">
    <text evidence="1">Glycan metabolism; pectin degradation; 2-dehydro-3-deoxy-D-gluconate from pectin: step 1/5.</text>
</comment>
<evidence type="ECO:0000256" key="6">
    <source>
        <dbReference type="SAM" id="MobiDB-lite"/>
    </source>
</evidence>
<dbReference type="GO" id="GO:0045490">
    <property type="term" value="P:pectin catabolic process"/>
    <property type="evidence" value="ECO:0000318"/>
    <property type="project" value="GO_Central"/>
</dbReference>
<dbReference type="UniPathway" id="UPA00545">
    <property type="reaction ID" value="UER00823"/>
</dbReference>
<dbReference type="STRING" id="3218.A0A2K1JRY4"/>
<organism evidence="8">
    <name type="scientific">Physcomitrium patens</name>
    <name type="common">Spreading-leaved earth moss</name>
    <name type="synonym">Physcomitrella patens</name>
    <dbReference type="NCBI Taxonomy" id="3218"/>
    <lineage>
        <taxon>Eukaryota</taxon>
        <taxon>Viridiplantae</taxon>
        <taxon>Streptophyta</taxon>
        <taxon>Embryophyta</taxon>
        <taxon>Bryophyta</taxon>
        <taxon>Bryophytina</taxon>
        <taxon>Bryopsida</taxon>
        <taxon>Funariidae</taxon>
        <taxon>Funariales</taxon>
        <taxon>Funariaceae</taxon>
        <taxon>Physcomitrium</taxon>
    </lineage>
</organism>
<keyword evidence="5" id="KW-0063">Aspartyl esterase</keyword>
<dbReference type="PANTHER" id="PTHR31321">
    <property type="entry name" value="ACYL-COA THIOESTER HYDROLASE YBHC-RELATED"/>
    <property type="match status" value="1"/>
</dbReference>
<dbReference type="Gene3D" id="2.160.20.10">
    <property type="entry name" value="Single-stranded right-handed beta-helix, Pectin lyase-like"/>
    <property type="match status" value="1"/>
</dbReference>
<evidence type="ECO:0000259" key="7">
    <source>
        <dbReference type="Pfam" id="PF01095"/>
    </source>
</evidence>
<protein>
    <recommendedName>
        <fullName evidence="3">pectinesterase</fullName>
        <ecNumber evidence="3">3.1.1.11</ecNumber>
    </recommendedName>
</protein>
<dbReference type="RefSeq" id="XP_024390355.1">
    <property type="nucleotide sequence ID" value="XM_024534587.2"/>
</dbReference>
<name>A0A2K1JRY4_PHYPA</name>
<feature type="compositionally biased region" description="Low complexity" evidence="6">
    <location>
        <begin position="79"/>
        <end position="112"/>
    </location>
</feature>
<dbReference type="EnsemblPlants" id="Pp3c12_23790V3.1">
    <property type="protein sequence ID" value="Pp3c12_23790V3.1"/>
    <property type="gene ID" value="Pp3c12_23790"/>
</dbReference>
<evidence type="ECO:0000256" key="5">
    <source>
        <dbReference type="ARBA" id="ARBA00023085"/>
    </source>
</evidence>
<feature type="compositionally biased region" description="Polar residues" evidence="6">
    <location>
        <begin position="64"/>
        <end position="76"/>
    </location>
</feature>
<dbReference type="OMA" id="TIRHEYY"/>
<dbReference type="InterPro" id="IPR011050">
    <property type="entry name" value="Pectin_lyase_fold/virulence"/>
</dbReference>
<dbReference type="PaxDb" id="3218-PP1S118_55V6.1"/>
<evidence type="ECO:0000256" key="2">
    <source>
        <dbReference type="ARBA" id="ARBA00008891"/>
    </source>
</evidence>
<evidence type="ECO:0000313" key="10">
    <source>
        <dbReference type="Proteomes" id="UP000006727"/>
    </source>
</evidence>